<dbReference type="InterPro" id="IPR011050">
    <property type="entry name" value="Pectin_lyase_fold/virulence"/>
</dbReference>
<dbReference type="Gene3D" id="2.160.20.10">
    <property type="entry name" value="Single-stranded right-handed beta-helix, Pectin lyase-like"/>
    <property type="match status" value="1"/>
</dbReference>
<dbReference type="SUPFAM" id="SSF51126">
    <property type="entry name" value="Pectin lyase-like"/>
    <property type="match status" value="1"/>
</dbReference>
<feature type="domain" description="Rhamnogalacturonase A/B/Epimerase-like pectate lyase" evidence="1">
    <location>
        <begin position="7"/>
        <end position="60"/>
    </location>
</feature>
<dbReference type="EMBL" id="JADWOX010000025">
    <property type="protein sequence ID" value="MBI1686699.1"/>
    <property type="molecule type" value="Genomic_DNA"/>
</dbReference>
<dbReference type="Pfam" id="PF12708">
    <property type="entry name" value="Pect-lyase_RHGA_epim"/>
    <property type="match status" value="1"/>
</dbReference>
<sequence length="483" mass="51118">MTSGPVFDVGDFGAAGDGRTLDTDAINAAIVAASQAGGGTVRLPAGRYLSFSIRLASRVTLHLAEGCVLVAADPTRHGGAYDPPEENTHDLYQDFGHSHWRNSLIWGEGLEDVAIVGPGRIDGEGLTREGPGSRWRRQAGEFPLSMVGLSAEAMAELVPERAAMIGQGNKAIALKRCRRVRLSGFTVFRGGHFALLATGCEDLAIETLLVDTNRDGLDIDACRRVRIAHCRVNTPNDDAIVLKASMALGEVTPTEDVEIVGCHVSGFDLGTVLDGTLGREQQIAPDQDRVTGRIKIGTESNGDFRRIRIRDCLLERSRGLALETVDGGTIEDVAIEDVRLVEMTSAPLFLRLGARLRGPEGAGPGALRRVSVRNLSGLEAFADLPVILAGLPDAPIEGVRLEGLTLSFLGGAGEAGIEPQDLADAYPEPRMFGDPPAWGLWARHVRGLSLDGLVLSANPDARAPARIDGQVVSLDALAGSSVG</sequence>
<proteinExistence type="predicted"/>
<dbReference type="InterPro" id="IPR051801">
    <property type="entry name" value="GH28_Enzymes"/>
</dbReference>
<evidence type="ECO:0000259" key="1">
    <source>
        <dbReference type="Pfam" id="PF12708"/>
    </source>
</evidence>
<keyword evidence="3" id="KW-1185">Reference proteome</keyword>
<keyword evidence="2" id="KW-0378">Hydrolase</keyword>
<evidence type="ECO:0000313" key="2">
    <source>
        <dbReference type="EMBL" id="MBI1686699.1"/>
    </source>
</evidence>
<dbReference type="GO" id="GO:0016787">
    <property type="term" value="F:hydrolase activity"/>
    <property type="evidence" value="ECO:0007669"/>
    <property type="project" value="UniProtKB-KW"/>
</dbReference>
<comment type="caution">
    <text evidence="2">The sequence shown here is derived from an EMBL/GenBank/DDBJ whole genome shotgun (WGS) entry which is preliminary data.</text>
</comment>
<dbReference type="InterPro" id="IPR012334">
    <property type="entry name" value="Pectin_lyas_fold"/>
</dbReference>
<dbReference type="InterPro" id="IPR024535">
    <property type="entry name" value="RHGA/B-epi-like_pectate_lyase"/>
</dbReference>
<accession>A0ABS0T4V0</accession>
<organism evidence="2 3">
    <name type="scientific">Caulobacter hibisci</name>
    <dbReference type="NCBI Taxonomy" id="2035993"/>
    <lineage>
        <taxon>Bacteria</taxon>
        <taxon>Pseudomonadati</taxon>
        <taxon>Pseudomonadota</taxon>
        <taxon>Alphaproteobacteria</taxon>
        <taxon>Caulobacterales</taxon>
        <taxon>Caulobacteraceae</taxon>
        <taxon>Caulobacter</taxon>
    </lineage>
</organism>
<reference evidence="2 3" key="1">
    <citation type="submission" date="2020-11" db="EMBL/GenBank/DDBJ databases">
        <title>genome sequence of strain KACC 18849.</title>
        <authorList>
            <person name="Gao J."/>
            <person name="Zhang X."/>
        </authorList>
    </citation>
    <scope>NUCLEOTIDE SEQUENCE [LARGE SCALE GENOMIC DNA]</scope>
    <source>
        <strain evidence="2 3">KACC 18849</strain>
    </source>
</reference>
<gene>
    <name evidence="2" type="ORF">I4Q42_23770</name>
</gene>
<dbReference type="PANTHER" id="PTHR31339:SF9">
    <property type="entry name" value="PLASMIN AND FIBRONECTIN-BINDING PROTEIN A"/>
    <property type="match status" value="1"/>
</dbReference>
<dbReference type="PANTHER" id="PTHR31339">
    <property type="entry name" value="PECTIN LYASE-RELATED"/>
    <property type="match status" value="1"/>
</dbReference>
<dbReference type="Proteomes" id="UP000639859">
    <property type="component" value="Unassembled WGS sequence"/>
</dbReference>
<name>A0ABS0T4V0_9CAUL</name>
<dbReference type="RefSeq" id="WP_198578582.1">
    <property type="nucleotide sequence ID" value="NZ_JADWOX010000025.1"/>
</dbReference>
<evidence type="ECO:0000313" key="3">
    <source>
        <dbReference type="Proteomes" id="UP000639859"/>
    </source>
</evidence>
<protein>
    <submittedName>
        <fullName evidence="2">Glycoside hydrolase family 28 protein</fullName>
    </submittedName>
</protein>